<dbReference type="Proteomes" id="UP000265520">
    <property type="component" value="Unassembled WGS sequence"/>
</dbReference>
<evidence type="ECO:0000313" key="2">
    <source>
        <dbReference type="Proteomes" id="UP000265520"/>
    </source>
</evidence>
<reference evidence="1 2" key="1">
    <citation type="journal article" date="2018" name="Front. Plant Sci.">
        <title>Red Clover (Trifolium pratense) and Zigzag Clover (T. medium) - A Picture of Genomic Similarities and Differences.</title>
        <authorList>
            <person name="Dluhosova J."/>
            <person name="Istvanek J."/>
            <person name="Nedelnik J."/>
            <person name="Repkova J."/>
        </authorList>
    </citation>
    <scope>NUCLEOTIDE SEQUENCE [LARGE SCALE GENOMIC DNA]</scope>
    <source>
        <strain evidence="2">cv. 10/8</strain>
        <tissue evidence="1">Leaf</tissue>
    </source>
</reference>
<dbReference type="AlphaFoldDB" id="A0A392RU19"/>
<dbReference type="EMBL" id="LXQA010269870">
    <property type="protein sequence ID" value="MCI39637.1"/>
    <property type="molecule type" value="Genomic_DNA"/>
</dbReference>
<sequence>MLVEMFWGADFFDGTVTVTNSRG</sequence>
<name>A0A392RU19_9FABA</name>
<organism evidence="1 2">
    <name type="scientific">Trifolium medium</name>
    <dbReference type="NCBI Taxonomy" id="97028"/>
    <lineage>
        <taxon>Eukaryota</taxon>
        <taxon>Viridiplantae</taxon>
        <taxon>Streptophyta</taxon>
        <taxon>Embryophyta</taxon>
        <taxon>Tracheophyta</taxon>
        <taxon>Spermatophyta</taxon>
        <taxon>Magnoliopsida</taxon>
        <taxon>eudicotyledons</taxon>
        <taxon>Gunneridae</taxon>
        <taxon>Pentapetalae</taxon>
        <taxon>rosids</taxon>
        <taxon>fabids</taxon>
        <taxon>Fabales</taxon>
        <taxon>Fabaceae</taxon>
        <taxon>Papilionoideae</taxon>
        <taxon>50 kb inversion clade</taxon>
        <taxon>NPAAA clade</taxon>
        <taxon>Hologalegina</taxon>
        <taxon>IRL clade</taxon>
        <taxon>Trifolieae</taxon>
        <taxon>Trifolium</taxon>
    </lineage>
</organism>
<keyword evidence="2" id="KW-1185">Reference proteome</keyword>
<comment type="caution">
    <text evidence="1">The sequence shown here is derived from an EMBL/GenBank/DDBJ whole genome shotgun (WGS) entry which is preliminary data.</text>
</comment>
<proteinExistence type="predicted"/>
<feature type="non-terminal residue" evidence="1">
    <location>
        <position position="23"/>
    </location>
</feature>
<accession>A0A392RU19</accession>
<protein>
    <submittedName>
        <fullName evidence="1">Uncharacterized protein</fullName>
    </submittedName>
</protein>
<evidence type="ECO:0000313" key="1">
    <source>
        <dbReference type="EMBL" id="MCI39637.1"/>
    </source>
</evidence>